<organism evidence="1 2">
    <name type="scientific">Thalassospira xiamenensis</name>
    <dbReference type="NCBI Taxonomy" id="220697"/>
    <lineage>
        <taxon>Bacteria</taxon>
        <taxon>Pseudomonadati</taxon>
        <taxon>Pseudomonadota</taxon>
        <taxon>Alphaproteobacteria</taxon>
        <taxon>Rhodospirillales</taxon>
        <taxon>Thalassospiraceae</taxon>
        <taxon>Thalassospira</taxon>
    </lineage>
</organism>
<dbReference type="EMBL" id="OBMM01000002">
    <property type="protein sequence ID" value="SOC16632.1"/>
    <property type="molecule type" value="Genomic_DNA"/>
</dbReference>
<evidence type="ECO:0000313" key="2">
    <source>
        <dbReference type="Proteomes" id="UP000219068"/>
    </source>
</evidence>
<accession>A0A285T5I3</accession>
<dbReference type="Proteomes" id="UP000219068">
    <property type="component" value="Unassembled WGS sequence"/>
</dbReference>
<sequence>MKVWLRLHSGDMPVPHDNKQLKASLADDPF</sequence>
<gene>
    <name evidence="1" type="ORF">SAMN05428964_102360</name>
</gene>
<proteinExistence type="predicted"/>
<dbReference type="AlphaFoldDB" id="A0A285T5I3"/>
<evidence type="ECO:0000313" key="1">
    <source>
        <dbReference type="EMBL" id="SOC16632.1"/>
    </source>
</evidence>
<reference evidence="1 2" key="1">
    <citation type="submission" date="2017-08" db="EMBL/GenBank/DDBJ databases">
        <authorList>
            <person name="de Groot N.N."/>
        </authorList>
    </citation>
    <scope>NUCLEOTIDE SEQUENCE [LARGE SCALE GENOMIC DNA]</scope>
    <source>
        <strain evidence="1 2">USBA 78</strain>
    </source>
</reference>
<name>A0A285T5I3_9PROT</name>
<protein>
    <submittedName>
        <fullName evidence="1">Uncharacterized protein</fullName>
    </submittedName>
</protein>